<keyword evidence="9 16" id="KW-0276">Fatty acid metabolism</keyword>
<evidence type="ECO:0000256" key="4">
    <source>
        <dbReference type="ARBA" id="ARBA00013263"/>
    </source>
</evidence>
<keyword evidence="8 15" id="KW-0547">Nucleotide-binding</keyword>
<dbReference type="GO" id="GO:0046872">
    <property type="term" value="F:metal ion binding"/>
    <property type="evidence" value="ECO:0007669"/>
    <property type="project" value="UniProtKB-KW"/>
</dbReference>
<dbReference type="AlphaFoldDB" id="A0A1H9A8S7"/>
<protein>
    <recommendedName>
        <fullName evidence="4 16">Biotin carboxylase</fullName>
        <ecNumber evidence="4 16">6.3.4.14</ecNumber>
    </recommendedName>
    <alternativeName>
        <fullName evidence="16">Acetyl-coenzyme A carboxylase biotin carboxylase subunit A</fullName>
    </alternativeName>
</protein>
<dbReference type="RefSeq" id="WP_091772367.1">
    <property type="nucleotide sequence ID" value="NZ_FOES01000002.1"/>
</dbReference>
<comment type="pathway">
    <text evidence="2 16">Lipid metabolism; malonyl-CoA biosynthesis; malonyl-CoA from acetyl-CoA: step 1/1.</text>
</comment>
<dbReference type="Proteomes" id="UP000199427">
    <property type="component" value="Unassembled WGS sequence"/>
</dbReference>
<evidence type="ECO:0000256" key="3">
    <source>
        <dbReference type="ARBA" id="ARBA00011750"/>
    </source>
</evidence>
<dbReference type="GO" id="GO:2001295">
    <property type="term" value="P:malonyl-CoA biosynthetic process"/>
    <property type="evidence" value="ECO:0007669"/>
    <property type="project" value="UniProtKB-UniPathway"/>
</dbReference>
<dbReference type="InterPro" id="IPR016185">
    <property type="entry name" value="PreATP-grasp_dom_sf"/>
</dbReference>
<dbReference type="PROSITE" id="PS50979">
    <property type="entry name" value="BC"/>
    <property type="match status" value="1"/>
</dbReference>
<sequence length="457" mass="50892">MIQKVLIANRGEIAVRVIRACKELGIETVAIYSEADKDSLHAQLADEAYCVGPTLSKDSYLNKTNIMSLAKLTDSDAIHPGYGFLSENADFAEMCEACNVTFIGPSADSISKMGTKDVARETMRQANVPIVPGSDGIIKDVEEGKKVAEEIGYPVIIKATAGGGGKGIRVARDEEELVKGIRLTQNEAETAFGNPGVYLEKFIEDFRHVEIQVLADQHGNTVHLGERDCTVQRRLQKLIEETPSPAIDEKTRQQMGQAAVKAAEAVDYVGAGTIEFIYDRKQGNFYFMEMNTRIQVEHPVTEMVTGVDLIKEQIKVANGEKLTFKQEDIKFEGWAIECRINAENPFRNFMPSAGKVEMYLPPGGFGVRVDSAAYSGWNIPPYYDSMIAKLITYGNTRDEAIRRMDRSLDEFVIDGIHSTISFHKRMMNHPVFVDGDFNTKFLEEYDVLSEESAKEVK</sequence>
<dbReference type="EC" id="6.3.4.14" evidence="4 16"/>
<dbReference type="InterPro" id="IPR011764">
    <property type="entry name" value="Biotin_carboxylation_dom"/>
</dbReference>
<keyword evidence="5 16" id="KW-0444">Lipid biosynthesis</keyword>
<dbReference type="Pfam" id="PF02786">
    <property type="entry name" value="CPSase_L_D2"/>
    <property type="match status" value="1"/>
</dbReference>
<dbReference type="PROSITE" id="PS00867">
    <property type="entry name" value="CPSASE_2"/>
    <property type="match status" value="1"/>
</dbReference>
<evidence type="ECO:0000256" key="2">
    <source>
        <dbReference type="ARBA" id="ARBA00004956"/>
    </source>
</evidence>
<feature type="domain" description="Biotin carboxylation" evidence="18">
    <location>
        <begin position="1"/>
        <end position="447"/>
    </location>
</feature>
<evidence type="ECO:0000256" key="10">
    <source>
        <dbReference type="ARBA" id="ARBA00022840"/>
    </source>
</evidence>
<name>A0A1H9A8S7_9BACI</name>
<feature type="domain" description="ATP-grasp" evidence="17">
    <location>
        <begin position="120"/>
        <end position="318"/>
    </location>
</feature>
<dbReference type="FunFam" id="3.40.50.20:FF:000010">
    <property type="entry name" value="Propionyl-CoA carboxylase subunit alpha"/>
    <property type="match status" value="1"/>
</dbReference>
<evidence type="ECO:0000256" key="8">
    <source>
        <dbReference type="ARBA" id="ARBA00022741"/>
    </source>
</evidence>
<keyword evidence="16" id="KW-0443">Lipid metabolism</keyword>
<accession>A0A1H9A8S7</accession>
<reference evidence="19 20" key="1">
    <citation type="submission" date="2016-10" db="EMBL/GenBank/DDBJ databases">
        <authorList>
            <person name="de Groot N.N."/>
        </authorList>
    </citation>
    <scope>NUCLEOTIDE SEQUENCE [LARGE SCALE GENOMIC DNA]</scope>
    <source>
        <strain evidence="19 20">DSM 21633</strain>
    </source>
</reference>
<evidence type="ECO:0000313" key="20">
    <source>
        <dbReference type="Proteomes" id="UP000199427"/>
    </source>
</evidence>
<keyword evidence="6 16" id="KW-0436">Ligase</keyword>
<dbReference type="SUPFAM" id="SSF56059">
    <property type="entry name" value="Glutathione synthetase ATP-binding domain-like"/>
    <property type="match status" value="1"/>
</dbReference>
<dbReference type="SUPFAM" id="SSF52440">
    <property type="entry name" value="PreATP-grasp domain"/>
    <property type="match status" value="1"/>
</dbReference>
<comment type="function">
    <text evidence="1 16">This protein is a component of the acetyl coenzyme A carboxylase complex; first, biotin carboxylase catalyzes the carboxylation of the carrier protein and then the transcarboxylase transfers the carboxyl group to form malonyl-CoA.</text>
</comment>
<keyword evidence="12 16" id="KW-0275">Fatty acid biosynthesis</keyword>
<keyword evidence="13 16" id="KW-0092">Biotin</keyword>
<evidence type="ECO:0000256" key="16">
    <source>
        <dbReference type="RuleBase" id="RU365063"/>
    </source>
</evidence>
<dbReference type="STRING" id="571933.SAMN05216362_102190"/>
<comment type="catalytic activity">
    <reaction evidence="14 16">
        <text>N(6)-biotinyl-L-lysyl-[protein] + hydrogencarbonate + ATP = N(6)-carboxybiotinyl-L-lysyl-[protein] + ADP + phosphate + H(+)</text>
        <dbReference type="Rhea" id="RHEA:13501"/>
        <dbReference type="Rhea" id="RHEA-COMP:10505"/>
        <dbReference type="Rhea" id="RHEA-COMP:10506"/>
        <dbReference type="ChEBI" id="CHEBI:15378"/>
        <dbReference type="ChEBI" id="CHEBI:17544"/>
        <dbReference type="ChEBI" id="CHEBI:30616"/>
        <dbReference type="ChEBI" id="CHEBI:43474"/>
        <dbReference type="ChEBI" id="CHEBI:83144"/>
        <dbReference type="ChEBI" id="CHEBI:83145"/>
        <dbReference type="ChEBI" id="CHEBI:456216"/>
        <dbReference type="EC" id="6.3.4.14"/>
    </reaction>
</comment>
<dbReference type="InterPro" id="IPR005481">
    <property type="entry name" value="BC-like_N"/>
</dbReference>
<dbReference type="NCBIfam" id="TIGR00514">
    <property type="entry name" value="accC"/>
    <property type="match status" value="1"/>
</dbReference>
<dbReference type="GO" id="GO:0004075">
    <property type="term" value="F:biotin carboxylase activity"/>
    <property type="evidence" value="ECO:0007669"/>
    <property type="project" value="UniProtKB-EC"/>
</dbReference>
<dbReference type="UniPathway" id="UPA00655">
    <property type="reaction ID" value="UER00711"/>
</dbReference>
<evidence type="ECO:0000259" key="17">
    <source>
        <dbReference type="PROSITE" id="PS50975"/>
    </source>
</evidence>
<evidence type="ECO:0000256" key="1">
    <source>
        <dbReference type="ARBA" id="ARBA00003761"/>
    </source>
</evidence>
<keyword evidence="11" id="KW-0460">Magnesium</keyword>
<evidence type="ECO:0000256" key="15">
    <source>
        <dbReference type="PROSITE-ProRule" id="PRU00409"/>
    </source>
</evidence>
<keyword evidence="7" id="KW-0479">Metal-binding</keyword>
<dbReference type="GO" id="GO:0016740">
    <property type="term" value="F:transferase activity"/>
    <property type="evidence" value="ECO:0007669"/>
    <property type="project" value="UniProtKB-KW"/>
</dbReference>
<keyword evidence="20" id="KW-1185">Reference proteome</keyword>
<dbReference type="PROSITE" id="PS50975">
    <property type="entry name" value="ATP_GRASP"/>
    <property type="match status" value="1"/>
</dbReference>
<dbReference type="InterPro" id="IPR011054">
    <property type="entry name" value="Rudment_hybrid_motif"/>
</dbReference>
<comment type="subunit">
    <text evidence="3 16">Acetyl-CoA carboxylase is a heterohexamer of biotin carboxyl carrier protein, biotin carboxylase and the two subunits of carboxyl transferase in a 2:2 complex.</text>
</comment>
<dbReference type="GO" id="GO:0005524">
    <property type="term" value="F:ATP binding"/>
    <property type="evidence" value="ECO:0007669"/>
    <property type="project" value="UniProtKB-UniRule"/>
</dbReference>
<evidence type="ECO:0000256" key="13">
    <source>
        <dbReference type="ARBA" id="ARBA00023267"/>
    </source>
</evidence>
<dbReference type="InterPro" id="IPR011761">
    <property type="entry name" value="ATP-grasp"/>
</dbReference>
<dbReference type="Gene3D" id="3.30.470.20">
    <property type="entry name" value="ATP-grasp fold, B domain"/>
    <property type="match status" value="1"/>
</dbReference>
<evidence type="ECO:0000256" key="12">
    <source>
        <dbReference type="ARBA" id="ARBA00023160"/>
    </source>
</evidence>
<proteinExistence type="predicted"/>
<organism evidence="19 20">
    <name type="scientific">Piscibacillus halophilus</name>
    <dbReference type="NCBI Taxonomy" id="571933"/>
    <lineage>
        <taxon>Bacteria</taxon>
        <taxon>Bacillati</taxon>
        <taxon>Bacillota</taxon>
        <taxon>Bacilli</taxon>
        <taxon>Bacillales</taxon>
        <taxon>Bacillaceae</taxon>
        <taxon>Piscibacillus</taxon>
    </lineage>
</organism>
<dbReference type="InterPro" id="IPR005482">
    <property type="entry name" value="Biotin_COase_C"/>
</dbReference>
<dbReference type="SMART" id="SM00878">
    <property type="entry name" value="Biotin_carb_C"/>
    <property type="match status" value="1"/>
</dbReference>
<dbReference type="PANTHER" id="PTHR48095">
    <property type="entry name" value="PYRUVATE CARBOXYLASE SUBUNIT A"/>
    <property type="match status" value="1"/>
</dbReference>
<evidence type="ECO:0000259" key="18">
    <source>
        <dbReference type="PROSITE" id="PS50979"/>
    </source>
</evidence>
<dbReference type="FunFam" id="3.30.1490.20:FF:000018">
    <property type="entry name" value="Biotin carboxylase"/>
    <property type="match status" value="1"/>
</dbReference>
<keyword evidence="19" id="KW-0808">Transferase</keyword>
<dbReference type="InterPro" id="IPR005479">
    <property type="entry name" value="CPAse_ATP-bd"/>
</dbReference>
<dbReference type="Pfam" id="PF00289">
    <property type="entry name" value="Biotin_carb_N"/>
    <property type="match status" value="1"/>
</dbReference>
<dbReference type="FunFam" id="3.30.470.20:FF:000028">
    <property type="entry name" value="Methylcrotonoyl-CoA carboxylase subunit alpha, mitochondrial"/>
    <property type="match status" value="1"/>
</dbReference>
<dbReference type="Pfam" id="PF02785">
    <property type="entry name" value="Biotin_carb_C"/>
    <property type="match status" value="1"/>
</dbReference>
<dbReference type="NCBIfam" id="NF006367">
    <property type="entry name" value="PRK08591.1"/>
    <property type="match status" value="1"/>
</dbReference>
<dbReference type="PROSITE" id="PS00866">
    <property type="entry name" value="CPSASE_1"/>
    <property type="match status" value="1"/>
</dbReference>
<dbReference type="GO" id="GO:0006633">
    <property type="term" value="P:fatty acid biosynthetic process"/>
    <property type="evidence" value="ECO:0007669"/>
    <property type="project" value="UniProtKB-KW"/>
</dbReference>
<evidence type="ECO:0000313" key="19">
    <source>
        <dbReference type="EMBL" id="SEP73070.1"/>
    </source>
</evidence>
<dbReference type="SUPFAM" id="SSF51246">
    <property type="entry name" value="Rudiment single hybrid motif"/>
    <property type="match status" value="1"/>
</dbReference>
<dbReference type="PANTHER" id="PTHR48095:SF2">
    <property type="entry name" value="BIOTIN CARBOXYLASE, CHLOROPLASTIC"/>
    <property type="match status" value="1"/>
</dbReference>
<evidence type="ECO:0000256" key="9">
    <source>
        <dbReference type="ARBA" id="ARBA00022832"/>
    </source>
</evidence>
<dbReference type="InterPro" id="IPR004549">
    <property type="entry name" value="Acetyl_CoA_COase_biotin_COase"/>
</dbReference>
<evidence type="ECO:0000256" key="5">
    <source>
        <dbReference type="ARBA" id="ARBA00022516"/>
    </source>
</evidence>
<gene>
    <name evidence="19" type="ORF">SAMN05216362_102190</name>
</gene>
<dbReference type="InterPro" id="IPR051602">
    <property type="entry name" value="ACC_Biotin_Carboxylase"/>
</dbReference>
<keyword evidence="10 15" id="KW-0067">ATP-binding</keyword>
<evidence type="ECO:0000256" key="11">
    <source>
        <dbReference type="ARBA" id="ARBA00022842"/>
    </source>
</evidence>
<dbReference type="OrthoDB" id="9807469at2"/>
<evidence type="ECO:0000256" key="14">
    <source>
        <dbReference type="ARBA" id="ARBA00048600"/>
    </source>
</evidence>
<evidence type="ECO:0000256" key="7">
    <source>
        <dbReference type="ARBA" id="ARBA00022723"/>
    </source>
</evidence>
<evidence type="ECO:0000256" key="6">
    <source>
        <dbReference type="ARBA" id="ARBA00022598"/>
    </source>
</evidence>
<dbReference type="EMBL" id="FOES01000002">
    <property type="protein sequence ID" value="SEP73070.1"/>
    <property type="molecule type" value="Genomic_DNA"/>
</dbReference>